<gene>
    <name evidence="1" type="ORF">IMG5_150040</name>
</gene>
<dbReference type="STRING" id="857967.G0QYI8"/>
<dbReference type="InParanoid" id="G0QYI8"/>
<dbReference type="RefSeq" id="XP_004030949.1">
    <property type="nucleotide sequence ID" value="XM_004030901.1"/>
</dbReference>
<dbReference type="Proteomes" id="UP000008983">
    <property type="component" value="Unassembled WGS sequence"/>
</dbReference>
<dbReference type="GO" id="GO:0008874">
    <property type="term" value="F:gluconate 5-dehydrogenase activity"/>
    <property type="evidence" value="ECO:0007669"/>
    <property type="project" value="UniProtKB-EC"/>
</dbReference>
<dbReference type="PANTHER" id="PTHR43544:SF2">
    <property type="entry name" value="OXIDOREDUCTASE"/>
    <property type="match status" value="1"/>
</dbReference>
<dbReference type="InterPro" id="IPR051468">
    <property type="entry name" value="Fungal_SecMetab_SDRs"/>
</dbReference>
<name>G0QYI8_ICHMU</name>
<dbReference type="Gene3D" id="3.40.50.720">
    <property type="entry name" value="NAD(P)-binding Rossmann-like Domain"/>
    <property type="match status" value="1"/>
</dbReference>
<sequence>MTLYPLLSQQETITNQQHIYPPNIVNQYKLQVDLSNQNSWQYKLEDVPLLEFMETQVINSWAPFILIQQLKDSMIKTSEKKFIVNVSSPEGQFNRMYKSKIHPHTNMSKAALNMLTKTSGVDLAKNYNIFMTAVDAGWASNDMLPVNFLHQSYYNTIPIDEWDGAFRVLDPVFEGIQSEKPYFGVFLQNYKIAEW</sequence>
<dbReference type="OMA" id="MARSHEI"/>
<dbReference type="InterPro" id="IPR036291">
    <property type="entry name" value="NAD(P)-bd_dom_sf"/>
</dbReference>
<keyword evidence="2" id="KW-1185">Reference proteome</keyword>
<keyword evidence="1" id="KW-0560">Oxidoreductase</keyword>
<dbReference type="EMBL" id="GL984114">
    <property type="protein sequence ID" value="EGR29713.1"/>
    <property type="molecule type" value="Genomic_DNA"/>
</dbReference>
<evidence type="ECO:0000313" key="2">
    <source>
        <dbReference type="Proteomes" id="UP000008983"/>
    </source>
</evidence>
<dbReference type="AlphaFoldDB" id="G0QYI8"/>
<organism evidence="1 2">
    <name type="scientific">Ichthyophthirius multifiliis</name>
    <name type="common">White spot disease agent</name>
    <name type="synonym">Ich</name>
    <dbReference type="NCBI Taxonomy" id="5932"/>
    <lineage>
        <taxon>Eukaryota</taxon>
        <taxon>Sar</taxon>
        <taxon>Alveolata</taxon>
        <taxon>Ciliophora</taxon>
        <taxon>Intramacronucleata</taxon>
        <taxon>Oligohymenophorea</taxon>
        <taxon>Hymenostomatida</taxon>
        <taxon>Ophryoglenina</taxon>
        <taxon>Ichthyophthirius</taxon>
    </lineage>
</organism>
<dbReference type="OrthoDB" id="191139at2759"/>
<dbReference type="PANTHER" id="PTHR43544">
    <property type="entry name" value="SHORT-CHAIN DEHYDROGENASE/REDUCTASE"/>
    <property type="match status" value="1"/>
</dbReference>
<protein>
    <submittedName>
        <fullName evidence="1">Oxidoreductase, putative</fullName>
        <ecNumber evidence="1">1.1.1.69</ecNumber>
    </submittedName>
</protein>
<evidence type="ECO:0000313" key="1">
    <source>
        <dbReference type="EMBL" id="EGR29713.1"/>
    </source>
</evidence>
<dbReference type="GO" id="GO:0005737">
    <property type="term" value="C:cytoplasm"/>
    <property type="evidence" value="ECO:0007669"/>
    <property type="project" value="TreeGrafter"/>
</dbReference>
<accession>G0QYI8</accession>
<dbReference type="EC" id="1.1.1.69" evidence="1"/>
<proteinExistence type="predicted"/>
<reference evidence="1 2" key="1">
    <citation type="submission" date="2011-07" db="EMBL/GenBank/DDBJ databases">
        <authorList>
            <person name="Coyne R."/>
            <person name="Brami D."/>
            <person name="Johnson J."/>
            <person name="Hostetler J."/>
            <person name="Hannick L."/>
            <person name="Clark T."/>
            <person name="Cassidy-Hanley D."/>
            <person name="Inman J."/>
        </authorList>
    </citation>
    <scope>NUCLEOTIDE SEQUENCE [LARGE SCALE GENOMIC DNA]</scope>
    <source>
        <strain evidence="1 2">G5</strain>
    </source>
</reference>
<dbReference type="SUPFAM" id="SSF51735">
    <property type="entry name" value="NAD(P)-binding Rossmann-fold domains"/>
    <property type="match status" value="1"/>
</dbReference>
<dbReference type="GeneID" id="14905825"/>
<dbReference type="eggNOG" id="ENOG502QU6Z">
    <property type="taxonomic scope" value="Eukaryota"/>
</dbReference>